<dbReference type="EnsemblMetazoa" id="AMAM018458-RA">
    <property type="protein sequence ID" value="AMAM018458-PA"/>
    <property type="gene ID" value="AMAM018458"/>
</dbReference>
<proteinExistence type="predicted"/>
<keyword evidence="2" id="KW-1185">Reference proteome</keyword>
<sequence>MDAHVPVQLSAVLERSATNLTLVRSLLRVDPPMDLQIFLHAKHLMAKFTLERSLAGVRAIVTYEPCRHSKRFLAHITLVRVGLLSAERSGACPSTAGHCRRVRKLGTGDLFTRCLLLLFGMRFHMAGVSTFAAKAYVALFATELGADCWTAHLSGIGRLR</sequence>
<dbReference type="Proteomes" id="UP000075901">
    <property type="component" value="Unassembled WGS sequence"/>
</dbReference>
<evidence type="ECO:0000313" key="2">
    <source>
        <dbReference type="Proteomes" id="UP000075901"/>
    </source>
</evidence>
<dbReference type="AlphaFoldDB" id="A0A182T2T5"/>
<reference evidence="2" key="1">
    <citation type="submission" date="2013-09" db="EMBL/GenBank/DDBJ databases">
        <title>The Genome Sequence of Anopheles maculatus species B.</title>
        <authorList>
            <consortium name="The Broad Institute Genomics Platform"/>
            <person name="Neafsey D.E."/>
            <person name="Besansky N."/>
            <person name="Howell P."/>
            <person name="Walton C."/>
            <person name="Young S.K."/>
            <person name="Zeng Q."/>
            <person name="Gargeya S."/>
            <person name="Fitzgerald M."/>
            <person name="Haas B."/>
            <person name="Abouelleil A."/>
            <person name="Allen A.W."/>
            <person name="Alvarado L."/>
            <person name="Arachchi H.M."/>
            <person name="Berlin A.M."/>
            <person name="Chapman S.B."/>
            <person name="Gainer-Dewar J."/>
            <person name="Goldberg J."/>
            <person name="Griggs A."/>
            <person name="Gujja S."/>
            <person name="Hansen M."/>
            <person name="Howarth C."/>
            <person name="Imamovic A."/>
            <person name="Ireland A."/>
            <person name="Larimer J."/>
            <person name="McCowan C."/>
            <person name="Murphy C."/>
            <person name="Pearson M."/>
            <person name="Poon T.W."/>
            <person name="Priest M."/>
            <person name="Roberts A."/>
            <person name="Saif S."/>
            <person name="Shea T."/>
            <person name="Sisk P."/>
            <person name="Sykes S."/>
            <person name="Wortman J."/>
            <person name="Nusbaum C."/>
            <person name="Birren B."/>
        </authorList>
    </citation>
    <scope>NUCLEOTIDE SEQUENCE [LARGE SCALE GENOMIC DNA]</scope>
    <source>
        <strain evidence="2">maculatus3</strain>
    </source>
</reference>
<name>A0A182T2T5_9DIPT</name>
<protein>
    <submittedName>
        <fullName evidence="1">Uncharacterized protein</fullName>
    </submittedName>
</protein>
<accession>A0A182T2T5</accession>
<dbReference type="VEuPathDB" id="VectorBase:AMAM018458"/>
<evidence type="ECO:0000313" key="1">
    <source>
        <dbReference type="EnsemblMetazoa" id="AMAM018458-PA"/>
    </source>
</evidence>
<reference evidence="1" key="2">
    <citation type="submission" date="2020-05" db="UniProtKB">
        <authorList>
            <consortium name="EnsemblMetazoa"/>
        </authorList>
    </citation>
    <scope>IDENTIFICATION</scope>
    <source>
        <strain evidence="1">maculatus3</strain>
    </source>
</reference>
<organism evidence="1 2">
    <name type="scientific">Anopheles maculatus</name>
    <dbReference type="NCBI Taxonomy" id="74869"/>
    <lineage>
        <taxon>Eukaryota</taxon>
        <taxon>Metazoa</taxon>
        <taxon>Ecdysozoa</taxon>
        <taxon>Arthropoda</taxon>
        <taxon>Hexapoda</taxon>
        <taxon>Insecta</taxon>
        <taxon>Pterygota</taxon>
        <taxon>Neoptera</taxon>
        <taxon>Endopterygota</taxon>
        <taxon>Diptera</taxon>
        <taxon>Nematocera</taxon>
        <taxon>Culicoidea</taxon>
        <taxon>Culicidae</taxon>
        <taxon>Anophelinae</taxon>
        <taxon>Anopheles</taxon>
        <taxon>Anopheles maculatus group</taxon>
    </lineage>
</organism>